<feature type="domain" description="CUE" evidence="9">
    <location>
        <begin position="205"/>
        <end position="250"/>
    </location>
</feature>
<evidence type="ECO:0000256" key="1">
    <source>
        <dbReference type="ARBA" id="ARBA00004906"/>
    </source>
</evidence>
<evidence type="ECO:0000313" key="11">
    <source>
        <dbReference type="Proteomes" id="UP000887566"/>
    </source>
</evidence>
<evidence type="ECO:0000259" key="9">
    <source>
        <dbReference type="PROSITE" id="PS51140"/>
    </source>
</evidence>
<keyword evidence="11" id="KW-1185">Reference proteome</keyword>
<dbReference type="Gene3D" id="1.20.120.1750">
    <property type="match status" value="1"/>
</dbReference>
<dbReference type="GO" id="GO:0008270">
    <property type="term" value="F:zinc ion binding"/>
    <property type="evidence" value="ECO:0007669"/>
    <property type="project" value="UniProtKB-KW"/>
</dbReference>
<keyword evidence="7" id="KW-0862">Zinc</keyword>
<evidence type="ECO:0000256" key="3">
    <source>
        <dbReference type="ARBA" id="ARBA00022723"/>
    </source>
</evidence>
<comment type="pathway">
    <text evidence="1">Protein modification; protein ubiquitination.</text>
</comment>
<reference evidence="12" key="1">
    <citation type="submission" date="2022-11" db="UniProtKB">
        <authorList>
            <consortium name="WormBaseParasite"/>
        </authorList>
    </citation>
    <scope>IDENTIFICATION</scope>
</reference>
<evidence type="ECO:0000256" key="6">
    <source>
        <dbReference type="ARBA" id="ARBA00022786"/>
    </source>
</evidence>
<evidence type="ECO:0000256" key="4">
    <source>
        <dbReference type="ARBA" id="ARBA00022737"/>
    </source>
</evidence>
<dbReference type="GO" id="GO:0043130">
    <property type="term" value="F:ubiquitin binding"/>
    <property type="evidence" value="ECO:0007669"/>
    <property type="project" value="InterPro"/>
</dbReference>
<evidence type="ECO:0000313" key="12">
    <source>
        <dbReference type="WBParaSite" id="PSAMB.scaffold770size41600.g8575.t1"/>
    </source>
</evidence>
<keyword evidence="2" id="KW-0808">Transferase</keyword>
<keyword evidence="8" id="KW-0175">Coiled coil</keyword>
<keyword evidence="3" id="KW-0479">Metal-binding</keyword>
<evidence type="ECO:0000256" key="7">
    <source>
        <dbReference type="ARBA" id="ARBA00022833"/>
    </source>
</evidence>
<dbReference type="GO" id="GO:0016740">
    <property type="term" value="F:transferase activity"/>
    <property type="evidence" value="ECO:0007669"/>
    <property type="project" value="UniProtKB-KW"/>
</dbReference>
<feature type="coiled-coil region" evidence="8">
    <location>
        <begin position="349"/>
        <end position="376"/>
    </location>
</feature>
<dbReference type="Pfam" id="PF26200">
    <property type="entry name" value="Rcat_RNF216"/>
    <property type="match status" value="1"/>
</dbReference>
<dbReference type="Proteomes" id="UP000887566">
    <property type="component" value="Unplaced"/>
</dbReference>
<dbReference type="PANTHER" id="PTHR22770:SF47">
    <property type="entry name" value="E3 UBIQUITIN-PROTEIN LIGASE RNF216"/>
    <property type="match status" value="1"/>
</dbReference>
<dbReference type="InterPro" id="IPR047546">
    <property type="entry name" value="Rcat_RBR_RNF216"/>
</dbReference>
<accession>A0A914XH31</accession>
<organism evidence="11 12">
    <name type="scientific">Plectus sambesii</name>
    <dbReference type="NCBI Taxonomy" id="2011161"/>
    <lineage>
        <taxon>Eukaryota</taxon>
        <taxon>Metazoa</taxon>
        <taxon>Ecdysozoa</taxon>
        <taxon>Nematoda</taxon>
        <taxon>Chromadorea</taxon>
        <taxon>Plectida</taxon>
        <taxon>Plectina</taxon>
        <taxon>Plectoidea</taxon>
        <taxon>Plectidae</taxon>
        <taxon>Plectus</taxon>
    </lineage>
</organism>
<dbReference type="Gene3D" id="3.30.40.10">
    <property type="entry name" value="Zinc/RING finger domain, C3HC4 (zinc finger)"/>
    <property type="match status" value="1"/>
</dbReference>
<dbReference type="PROSITE" id="PS51873">
    <property type="entry name" value="TRIAD"/>
    <property type="match status" value="1"/>
</dbReference>
<evidence type="ECO:0000259" key="10">
    <source>
        <dbReference type="PROSITE" id="PS51873"/>
    </source>
</evidence>
<keyword evidence="5" id="KW-0863">Zinc-finger</keyword>
<evidence type="ECO:0000256" key="2">
    <source>
        <dbReference type="ARBA" id="ARBA00022679"/>
    </source>
</evidence>
<dbReference type="InterPro" id="IPR003892">
    <property type="entry name" value="CUE"/>
</dbReference>
<dbReference type="InterPro" id="IPR047545">
    <property type="entry name" value="BRcat_RBR_RNF216"/>
</dbReference>
<proteinExistence type="predicted"/>
<keyword evidence="4" id="KW-0677">Repeat</keyword>
<dbReference type="PROSITE" id="PS51140">
    <property type="entry name" value="CUE"/>
    <property type="match status" value="1"/>
</dbReference>
<dbReference type="PANTHER" id="PTHR22770">
    <property type="entry name" value="UBIQUITIN CONJUGATING ENZYME 7 INTERACTING PROTEIN-RELATED"/>
    <property type="match status" value="1"/>
</dbReference>
<dbReference type="InterPro" id="IPR051628">
    <property type="entry name" value="LUBAC_E3_Ligases"/>
</dbReference>
<dbReference type="CDD" id="cd20339">
    <property type="entry name" value="BRcat_RBR_RNF216"/>
    <property type="match status" value="1"/>
</dbReference>
<evidence type="ECO:0000256" key="5">
    <source>
        <dbReference type="ARBA" id="ARBA00022771"/>
    </source>
</evidence>
<keyword evidence="6" id="KW-0833">Ubl conjugation pathway</keyword>
<dbReference type="WBParaSite" id="PSAMB.scaffold770size41600.g8575.t1">
    <property type="protein sequence ID" value="PSAMB.scaffold770size41600.g8575.t1"/>
    <property type="gene ID" value="PSAMB.scaffold770size41600.g8575"/>
</dbReference>
<feature type="domain" description="RING-type" evidence="10">
    <location>
        <begin position="746"/>
        <end position="955"/>
    </location>
</feature>
<evidence type="ECO:0000256" key="8">
    <source>
        <dbReference type="SAM" id="Coils"/>
    </source>
</evidence>
<protein>
    <submittedName>
        <fullName evidence="12">RING-type domain-containing protein</fullName>
    </submittedName>
</protein>
<name>A0A914XH31_9BILA</name>
<dbReference type="AlphaFoldDB" id="A0A914XH31"/>
<dbReference type="CDD" id="cd20353">
    <property type="entry name" value="Rcat_RBR_RNF216"/>
    <property type="match status" value="1"/>
</dbReference>
<dbReference type="SUPFAM" id="SSF57850">
    <property type="entry name" value="RING/U-box"/>
    <property type="match status" value="3"/>
</dbReference>
<dbReference type="InterPro" id="IPR044066">
    <property type="entry name" value="TRIAD_supradom"/>
</dbReference>
<sequence>MASKFTSNREKILVIEERTEELLSKCAAALHDEIFGRLLAAKDIDVEFEKIAQFLQENFAALFAEKYDINSKSDSKNVLVPEVVDLSTAETSTEPLGVRNAQSSMNGSSATDVEMKSLLRKKQLSYDIPEKVTVSLIDEWNENTPHEEEAILKKTGMVMAAFPHANFDVIFYRLSNANDINAEYIRIMDELEMTAEGTEYLATTIEKSTLSQICKIFPDVEPTQVAQLIAKSKQKDITHIVEAILRNGTHTADSLILIDDEDDDDDDVVDAHRTVEPTIKMEPSLLLTDYNDDQQEPGMVQHESFPNATLASRDKTSPRALRAVSRNLESRITAAKLKIKNSPQFGVEVRTAVTELRALINEQEQIEQQLSQIKVQETPEILVINETIAPNQEEEVLEKTGLIIAAFPQANFDFIVRRLSNANDIDAEYGTIMNEYADLPGSSNSTLRGPRQQKFSASAQKEAKKLLSTTEEKSLLSHVCKIFPDTEPSQLALLIADSTQKDLDHIIESVIKQSLDVHDDANDVKIVSEIQAELNSATPFLKSDIDWQNFSQLCNIFPDADQIFIAESIANSQQKNIMELMEELTHNGYRTRRERVKAENRERRRRRYLGVGGAQFKAEDFLKHYPNPEALFAIWEGRRKTENYKQHTKVFLLNTFRDLHENLIASIMEDYRNHLYPAYQFINNADLAFDGKKATFPALPKRRVEDLAYPEQFNEDFFREAQYCLNYEAVAAKRREKLDDARKRGTLLECPICANDECMPDEMLACNGFVTRHDFCRDCVTNHAEVQIEEGAHFVRCMDNSCDAGQFTLAALQKVLDEHMLRQLAKREQQIVLLDAKLDNLYSCPFCDFAIIIEHVDEPIFRCLDPDCMRESCLQCKEPNHLPLKCTEVERDIETQRRIFIENRMAEALKRHCPSCKKPIVKLDGCNKMTCPCGTAFCYVCGINLATLSYSHFGR</sequence>
<dbReference type="InterPro" id="IPR013083">
    <property type="entry name" value="Znf_RING/FYVE/PHD"/>
</dbReference>